<feature type="transmembrane region" description="Helical" evidence="1">
    <location>
        <begin position="130"/>
        <end position="152"/>
    </location>
</feature>
<keyword evidence="4" id="KW-1185">Reference proteome</keyword>
<reference evidence="3" key="1">
    <citation type="submission" date="2021-01" db="EMBL/GenBank/DDBJ databases">
        <title>A chromosome-scale assembly of European eel, Anguilla anguilla.</title>
        <authorList>
            <person name="Henkel C."/>
            <person name="Jong-Raadsen S.A."/>
            <person name="Dufour S."/>
            <person name="Weltzien F.-A."/>
            <person name="Palstra A.P."/>
            <person name="Pelster B."/>
            <person name="Spaink H.P."/>
            <person name="Van Den Thillart G.E."/>
            <person name="Jansen H."/>
            <person name="Zahm M."/>
            <person name="Klopp C."/>
            <person name="Cedric C."/>
            <person name="Louis A."/>
            <person name="Berthelot C."/>
            <person name="Parey E."/>
            <person name="Roest Crollius H."/>
            <person name="Montfort J."/>
            <person name="Robinson-Rechavi M."/>
            <person name="Bucao C."/>
            <person name="Bouchez O."/>
            <person name="Gislard M."/>
            <person name="Lluch J."/>
            <person name="Milhes M."/>
            <person name="Lampietro C."/>
            <person name="Lopez Roques C."/>
            <person name="Donnadieu C."/>
            <person name="Braasch I."/>
            <person name="Desvignes T."/>
            <person name="Postlethwait J."/>
            <person name="Bobe J."/>
            <person name="Guiguen Y."/>
            <person name="Dirks R."/>
        </authorList>
    </citation>
    <scope>NUCLEOTIDE SEQUENCE</scope>
    <source>
        <strain evidence="3">Tag_6206</strain>
        <tissue evidence="3">Liver</tissue>
    </source>
</reference>
<evidence type="ECO:0000313" key="3">
    <source>
        <dbReference type="EMBL" id="KAG5856452.1"/>
    </source>
</evidence>
<proteinExistence type="predicted"/>
<evidence type="ECO:0000313" key="4">
    <source>
        <dbReference type="Proteomes" id="UP001044222"/>
    </source>
</evidence>
<evidence type="ECO:0000256" key="2">
    <source>
        <dbReference type="SAM" id="SignalP"/>
    </source>
</evidence>
<keyword evidence="2" id="KW-0732">Signal</keyword>
<accession>A0A9D3SAZ3</accession>
<evidence type="ECO:0000256" key="1">
    <source>
        <dbReference type="SAM" id="Phobius"/>
    </source>
</evidence>
<name>A0A9D3SAZ3_ANGAN</name>
<dbReference type="AlphaFoldDB" id="A0A9D3SAZ3"/>
<protein>
    <submittedName>
        <fullName evidence="3">Uncharacterized protein</fullName>
    </submittedName>
</protein>
<dbReference type="Proteomes" id="UP001044222">
    <property type="component" value="Unassembled WGS sequence"/>
</dbReference>
<organism evidence="3 4">
    <name type="scientific">Anguilla anguilla</name>
    <name type="common">European freshwater eel</name>
    <name type="synonym">Muraena anguilla</name>
    <dbReference type="NCBI Taxonomy" id="7936"/>
    <lineage>
        <taxon>Eukaryota</taxon>
        <taxon>Metazoa</taxon>
        <taxon>Chordata</taxon>
        <taxon>Craniata</taxon>
        <taxon>Vertebrata</taxon>
        <taxon>Euteleostomi</taxon>
        <taxon>Actinopterygii</taxon>
        <taxon>Neopterygii</taxon>
        <taxon>Teleostei</taxon>
        <taxon>Anguilliformes</taxon>
        <taxon>Anguillidae</taxon>
        <taxon>Anguilla</taxon>
    </lineage>
</organism>
<sequence>MIRWIMYALCVLALLSWQVVHGLECQVFQHANGSTSYNLTGGQSPTNCSFQWSDNGTVIAHEDEIGSGQHEEVLSQDSYRILLKTCRKGVHYKEDCPASGVFNSVQCPYNCSIRDADQPKVNGGSYRTHIVPIVILIVFLLFVAVLTIVCCCRGNSSGGWCAVGLKGDRHGFLV</sequence>
<gene>
    <name evidence="3" type="ORF">ANANG_G00008110</name>
</gene>
<feature type="chain" id="PRO_5038426778" evidence="2">
    <location>
        <begin position="23"/>
        <end position="174"/>
    </location>
</feature>
<comment type="caution">
    <text evidence="3">The sequence shown here is derived from an EMBL/GenBank/DDBJ whole genome shotgun (WGS) entry which is preliminary data.</text>
</comment>
<dbReference type="EMBL" id="JAFIRN010000001">
    <property type="protein sequence ID" value="KAG5856452.1"/>
    <property type="molecule type" value="Genomic_DNA"/>
</dbReference>
<keyword evidence="1" id="KW-1133">Transmembrane helix</keyword>
<feature type="signal peptide" evidence="2">
    <location>
        <begin position="1"/>
        <end position="22"/>
    </location>
</feature>
<keyword evidence="1" id="KW-0472">Membrane</keyword>
<keyword evidence="1" id="KW-0812">Transmembrane</keyword>